<dbReference type="FunCoup" id="W5MR69">
    <property type="interactions" value="260"/>
</dbReference>
<evidence type="ECO:0000256" key="2">
    <source>
        <dbReference type="ARBA" id="ARBA00007585"/>
    </source>
</evidence>
<feature type="compositionally biased region" description="Polar residues" evidence="5">
    <location>
        <begin position="662"/>
        <end position="671"/>
    </location>
</feature>
<evidence type="ECO:0000256" key="1">
    <source>
        <dbReference type="ARBA" id="ARBA00004123"/>
    </source>
</evidence>
<evidence type="ECO:0000256" key="3">
    <source>
        <dbReference type="ARBA" id="ARBA00023054"/>
    </source>
</evidence>
<proteinExistence type="inferred from homology"/>
<feature type="compositionally biased region" description="Polar residues" evidence="5">
    <location>
        <begin position="287"/>
        <end position="300"/>
    </location>
</feature>
<evidence type="ECO:0000256" key="5">
    <source>
        <dbReference type="SAM" id="MobiDB-lite"/>
    </source>
</evidence>
<feature type="compositionally biased region" description="Low complexity" evidence="5">
    <location>
        <begin position="727"/>
        <end position="737"/>
    </location>
</feature>
<dbReference type="GO" id="GO:0008017">
    <property type="term" value="F:microtubule binding"/>
    <property type="evidence" value="ECO:0000318"/>
    <property type="project" value="GO_Central"/>
</dbReference>
<feature type="region of interest" description="Disordered" evidence="5">
    <location>
        <begin position="727"/>
        <end position="746"/>
    </location>
</feature>
<feature type="compositionally biased region" description="Polar residues" evidence="5">
    <location>
        <begin position="471"/>
        <end position="488"/>
    </location>
</feature>
<reference evidence="6" key="2">
    <citation type="submission" date="2025-08" db="UniProtKB">
        <authorList>
            <consortium name="Ensembl"/>
        </authorList>
    </citation>
    <scope>IDENTIFICATION</scope>
</reference>
<keyword evidence="7" id="KW-1185">Reference proteome</keyword>
<dbReference type="GO" id="GO:0005634">
    <property type="term" value="C:nucleus"/>
    <property type="evidence" value="ECO:0000318"/>
    <property type="project" value="GO_Central"/>
</dbReference>
<feature type="region of interest" description="Disordered" evidence="5">
    <location>
        <begin position="266"/>
        <end position="495"/>
    </location>
</feature>
<evidence type="ECO:0000313" key="6">
    <source>
        <dbReference type="Ensembl" id="ENSLOCP00000010878.1"/>
    </source>
</evidence>
<feature type="region of interest" description="Disordered" evidence="5">
    <location>
        <begin position="662"/>
        <end position="708"/>
    </location>
</feature>
<dbReference type="Proteomes" id="UP000018468">
    <property type="component" value="Linkage group LG3"/>
</dbReference>
<dbReference type="AlphaFoldDB" id="W5MR69"/>
<feature type="compositionally biased region" description="Polar residues" evidence="5">
    <location>
        <begin position="346"/>
        <end position="357"/>
    </location>
</feature>
<keyword evidence="3" id="KW-0175">Coiled coil</keyword>
<name>W5MR69_LEPOC</name>
<keyword evidence="4" id="KW-0539">Nucleus</keyword>
<feature type="compositionally biased region" description="Polar residues" evidence="5">
    <location>
        <begin position="188"/>
        <end position="200"/>
    </location>
</feature>
<feature type="region of interest" description="Disordered" evidence="5">
    <location>
        <begin position="1"/>
        <end position="67"/>
    </location>
</feature>
<reference evidence="7" key="1">
    <citation type="submission" date="2011-12" db="EMBL/GenBank/DDBJ databases">
        <title>The Draft Genome of Lepisosteus oculatus.</title>
        <authorList>
            <consortium name="The Broad Institute Genome Assembly &amp; Analysis Group"/>
            <consortium name="Computational R&amp;D Group"/>
            <consortium name="and Sequencing Platform"/>
            <person name="Di Palma F."/>
            <person name="Alfoldi J."/>
            <person name="Johnson J."/>
            <person name="Berlin A."/>
            <person name="Gnerre S."/>
            <person name="Jaffe D."/>
            <person name="MacCallum I."/>
            <person name="Young S."/>
            <person name="Walker B.J."/>
            <person name="Lander E.S."/>
            <person name="Lindblad-Toh K."/>
        </authorList>
    </citation>
    <scope>NUCLEOTIDE SEQUENCE [LARGE SCALE GENOMIC DNA]</scope>
</reference>
<dbReference type="Ensembl" id="ENSLOCT00000010894.1">
    <property type="protein sequence ID" value="ENSLOCP00000010878.1"/>
    <property type="gene ID" value="ENSLOCG00000008932.1"/>
</dbReference>
<organism evidence="6 7">
    <name type="scientific">Lepisosteus oculatus</name>
    <name type="common">Spotted gar</name>
    <dbReference type="NCBI Taxonomy" id="7918"/>
    <lineage>
        <taxon>Eukaryota</taxon>
        <taxon>Metazoa</taxon>
        <taxon>Chordata</taxon>
        <taxon>Craniata</taxon>
        <taxon>Vertebrata</taxon>
        <taxon>Euteleostomi</taxon>
        <taxon>Actinopterygii</taxon>
        <taxon>Neopterygii</taxon>
        <taxon>Holostei</taxon>
        <taxon>Semionotiformes</taxon>
        <taxon>Lepisosteidae</taxon>
        <taxon>Lepisosteus</taxon>
    </lineage>
</organism>
<comment type="subcellular location">
    <subcellularLocation>
        <location evidence="1">Nucleus</location>
    </subcellularLocation>
</comment>
<dbReference type="EMBL" id="AHAT01013939">
    <property type="status" value="NOT_ANNOTATED_CDS"/>
    <property type="molecule type" value="Genomic_DNA"/>
</dbReference>
<feature type="compositionally biased region" description="Polar residues" evidence="5">
    <location>
        <begin position="25"/>
        <end position="36"/>
    </location>
</feature>
<dbReference type="eggNOG" id="ENOG502RQP6">
    <property type="taxonomic scope" value="Eukaryota"/>
</dbReference>
<sequence>MSLQGELGGSYDSSLQDSRGEIKNNNKQAFVTSGDANANEIPAEDSCNEDGGGTCKGGTGDTVTIPPLVSQTEDQDKIIIWGTDSQCDDPDLEEFELLECQELEAYLEEEGTGMFLESDSAYSQHTACSSPQMAAKIEVKGDTCSALSFKKRIAQGPGQMAPEVSSENDIIVSCISASSTPSRGLASTLDSSRRTQTVDPQHTPPEALSMTSEDTLAFLSNVATSVKSRRSQMIANPPVGSTKQSDNSAQNLNSKFQSQEVLYKTEAQPEQRYSGQRIKMSPCEGLTDSQTSVTELTSGQHEQKAVDSAITEGKPNPSLKAALPGQGKDSEEDTSHQSVQPRPHTSDTGRVQNASGHSSDESRISPSAETTVHKASHKSKGLHKQGSDPFTADKKQQLGKKSCTEPSSEAQTGAKSTGSPRRRPLSSPGKNERLHPAGSSVDNLQMLNSGLKPPSKVCLSSGIPKPILQHPRTSLLNRGETETSSGSNPPKPKHVRPKIITYIRKTPQVKQLDGAYDVATLPSRLSTYTSPLAKEPKQVSSDPKSSPVLSASNLLYDKYRNEMQKGRYYSSGLMVSGIKPPSHTVPHKMVVKSDSFYGELADKLLQDVGGGVRHFFKDSICIIFRSSMVLRPQLGLGAVTRLPSAKTRMLLAGQRSALSFNHPTQAASPASQCCPDPSVDQRKNIPGTPTRSHFPKPGQSGLRPPGYSRLPAARLAAFGFVRSASVSSVSSNQSNESSHSDPCKSS</sequence>
<dbReference type="InParanoid" id="W5MR69"/>
<dbReference type="PANTHER" id="PTHR24200">
    <property type="entry name" value="TOUCAN, ISOFORM A"/>
    <property type="match status" value="1"/>
</dbReference>
<comment type="similarity">
    <text evidence="2">Belongs to the MTUS1 family.</text>
</comment>
<reference evidence="6" key="3">
    <citation type="submission" date="2025-09" db="UniProtKB">
        <authorList>
            <consortium name="Ensembl"/>
        </authorList>
    </citation>
    <scope>IDENTIFICATION</scope>
</reference>
<feature type="compositionally biased region" description="Basic residues" evidence="5">
    <location>
        <begin position="374"/>
        <end position="383"/>
    </location>
</feature>
<accession>W5MR69</accession>
<protein>
    <submittedName>
        <fullName evidence="6">Uncharacterized protein</fullName>
    </submittedName>
</protein>
<evidence type="ECO:0000313" key="7">
    <source>
        <dbReference type="Proteomes" id="UP000018468"/>
    </source>
</evidence>
<dbReference type="InterPro" id="IPR051293">
    <property type="entry name" value="MTUS1/CCDC69"/>
</dbReference>
<feature type="compositionally biased region" description="Gly residues" evidence="5">
    <location>
        <begin position="50"/>
        <end position="60"/>
    </location>
</feature>
<dbReference type="PANTHER" id="PTHR24200:SF7">
    <property type="entry name" value="MICROTUBULE-ASSOCIATED TUMOR SUPPRESSOR 1"/>
    <property type="match status" value="1"/>
</dbReference>
<dbReference type="Bgee" id="ENSLOCG00000008932">
    <property type="expression patterns" value="Expressed in muscle tissue and 4 other cell types or tissues"/>
</dbReference>
<evidence type="ECO:0000256" key="4">
    <source>
        <dbReference type="ARBA" id="ARBA00023242"/>
    </source>
</evidence>
<dbReference type="OMA" id="NDEHTRP"/>
<dbReference type="GeneTree" id="ENSGT00950000183026"/>
<dbReference type="STRING" id="7918.ENSLOCP00000010878"/>
<feature type="region of interest" description="Disordered" evidence="5">
    <location>
        <begin position="181"/>
        <end position="208"/>
    </location>
</feature>
<feature type="compositionally biased region" description="Polar residues" evidence="5">
    <location>
        <begin position="404"/>
        <end position="419"/>
    </location>
</feature>
<dbReference type="HOGENOM" id="CLU_372838_0_0_1"/>